<evidence type="ECO:0000259" key="1">
    <source>
        <dbReference type="SMART" id="SM00382"/>
    </source>
</evidence>
<accession>A0A840QZI6</accession>
<dbReference type="RefSeq" id="WP_184460593.1">
    <property type="nucleotide sequence ID" value="NZ_JACHHW010000001.1"/>
</dbReference>
<name>A0A840QZI6_9GAMM</name>
<keyword evidence="3" id="KW-1185">Reference proteome</keyword>
<dbReference type="PANTHER" id="PTHR23077:SF198">
    <property type="entry name" value="ATP-DEPENDENT ZINC METALLOPROTEASE FTSH"/>
    <property type="match status" value="1"/>
</dbReference>
<dbReference type="Proteomes" id="UP000536640">
    <property type="component" value="Unassembled WGS sequence"/>
</dbReference>
<reference evidence="2 3" key="1">
    <citation type="submission" date="2020-08" db="EMBL/GenBank/DDBJ databases">
        <title>Genomic Encyclopedia of Type Strains, Phase IV (KMG-IV): sequencing the most valuable type-strain genomes for metagenomic binning, comparative biology and taxonomic classification.</title>
        <authorList>
            <person name="Goeker M."/>
        </authorList>
    </citation>
    <scope>NUCLEOTIDE SEQUENCE [LARGE SCALE GENOMIC DNA]</scope>
    <source>
        <strain evidence="2 3">DSM 25701</strain>
    </source>
</reference>
<dbReference type="CDD" id="cd19481">
    <property type="entry name" value="RecA-like_protease"/>
    <property type="match status" value="1"/>
</dbReference>
<dbReference type="EMBL" id="JACHHW010000001">
    <property type="protein sequence ID" value="MBB5185744.1"/>
    <property type="molecule type" value="Genomic_DNA"/>
</dbReference>
<dbReference type="InterPro" id="IPR027417">
    <property type="entry name" value="P-loop_NTPase"/>
</dbReference>
<dbReference type="SMART" id="SM00382">
    <property type="entry name" value="AAA"/>
    <property type="match status" value="1"/>
</dbReference>
<protein>
    <submittedName>
        <fullName evidence="2">SpoVK/Ycf46/Vps4 family AAA+-type ATPase</fullName>
    </submittedName>
</protein>
<dbReference type="GO" id="GO:0005524">
    <property type="term" value="F:ATP binding"/>
    <property type="evidence" value="ECO:0007669"/>
    <property type="project" value="InterPro"/>
</dbReference>
<dbReference type="InterPro" id="IPR003959">
    <property type="entry name" value="ATPase_AAA_core"/>
</dbReference>
<dbReference type="InterPro" id="IPR050168">
    <property type="entry name" value="AAA_ATPase_domain"/>
</dbReference>
<dbReference type="GO" id="GO:0016887">
    <property type="term" value="F:ATP hydrolysis activity"/>
    <property type="evidence" value="ECO:0007669"/>
    <property type="project" value="InterPro"/>
</dbReference>
<gene>
    <name evidence="2" type="ORF">HNQ57_000003</name>
</gene>
<evidence type="ECO:0000313" key="2">
    <source>
        <dbReference type="EMBL" id="MBB5185744.1"/>
    </source>
</evidence>
<dbReference type="InterPro" id="IPR003593">
    <property type="entry name" value="AAA+_ATPase"/>
</dbReference>
<dbReference type="SUPFAM" id="SSF52540">
    <property type="entry name" value="P-loop containing nucleoside triphosphate hydrolases"/>
    <property type="match status" value="1"/>
</dbReference>
<organism evidence="2 3">
    <name type="scientific">Zhongshania antarctica</name>
    <dbReference type="NCBI Taxonomy" id="641702"/>
    <lineage>
        <taxon>Bacteria</taxon>
        <taxon>Pseudomonadati</taxon>
        <taxon>Pseudomonadota</taxon>
        <taxon>Gammaproteobacteria</taxon>
        <taxon>Cellvibrionales</taxon>
        <taxon>Spongiibacteraceae</taxon>
        <taxon>Zhongshania</taxon>
    </lineage>
</organism>
<proteinExistence type="predicted"/>
<evidence type="ECO:0000313" key="3">
    <source>
        <dbReference type="Proteomes" id="UP000536640"/>
    </source>
</evidence>
<dbReference type="AlphaFoldDB" id="A0A840QZI6"/>
<sequence length="330" mass="37176">MASADQIKALVKSFLDSDENRFLTVALQMADREDRLGHTKFAGELRSLVRSKKEQDTPATSRLAKFSAIKRSTSHDTNRVDLGSLLHLTHADTKLSEIVLNPLIQSKIEKTILEHRQYAELLKYGLSPTRKILLTGPPGTGKTLSAKVLATELRLPLYTLQFDGLISRYLGETAAKLRAVFDKISTSRAVYLFDEFDAIGAHRDSSNDVGEVRRVLNSFLKFFEDDDSESLIVCATNHPELLDKALFRRFDDIVEFQKPSKEEAARFILNRLVQFRLSKSKIRDTYKYVENLSYADLGQACDEAAKDAVLYRKGEMTIDLLIGALASRVI</sequence>
<feature type="domain" description="AAA+ ATPase" evidence="1">
    <location>
        <begin position="128"/>
        <end position="260"/>
    </location>
</feature>
<dbReference type="Gene3D" id="3.40.50.300">
    <property type="entry name" value="P-loop containing nucleotide triphosphate hydrolases"/>
    <property type="match status" value="1"/>
</dbReference>
<comment type="caution">
    <text evidence="2">The sequence shown here is derived from an EMBL/GenBank/DDBJ whole genome shotgun (WGS) entry which is preliminary data.</text>
</comment>
<dbReference type="Pfam" id="PF00004">
    <property type="entry name" value="AAA"/>
    <property type="match status" value="1"/>
</dbReference>
<dbReference type="PANTHER" id="PTHR23077">
    <property type="entry name" value="AAA-FAMILY ATPASE"/>
    <property type="match status" value="1"/>
</dbReference>